<dbReference type="AlphaFoldDB" id="A0A4U0WDK8"/>
<dbReference type="InterPro" id="IPR051728">
    <property type="entry name" value="RING-FYVE_E3_ubiquitin-ligase"/>
</dbReference>
<evidence type="ECO:0000313" key="6">
    <source>
        <dbReference type="Proteomes" id="UP000308768"/>
    </source>
</evidence>
<feature type="compositionally biased region" description="Basic and acidic residues" evidence="3">
    <location>
        <begin position="412"/>
        <end position="432"/>
    </location>
</feature>
<dbReference type="EMBL" id="NAJN01001918">
    <property type="protein sequence ID" value="TKA60016.1"/>
    <property type="molecule type" value="Genomic_DNA"/>
</dbReference>
<feature type="domain" description="RING-type" evidence="4">
    <location>
        <begin position="783"/>
        <end position="832"/>
    </location>
</feature>
<dbReference type="PANTHER" id="PTHR14879:SF5">
    <property type="entry name" value="RING-TYPE DOMAIN-CONTAINING PROTEIN"/>
    <property type="match status" value="1"/>
</dbReference>
<evidence type="ECO:0000313" key="5">
    <source>
        <dbReference type="EMBL" id="TKA60016.1"/>
    </source>
</evidence>
<dbReference type="GO" id="GO:0008270">
    <property type="term" value="F:zinc ion binding"/>
    <property type="evidence" value="ECO:0007669"/>
    <property type="project" value="UniProtKB-KW"/>
</dbReference>
<evidence type="ECO:0000256" key="1">
    <source>
        <dbReference type="PROSITE-ProRule" id="PRU00175"/>
    </source>
</evidence>
<dbReference type="Proteomes" id="UP000308768">
    <property type="component" value="Unassembled WGS sequence"/>
</dbReference>
<protein>
    <recommendedName>
        <fullName evidence="4">RING-type domain-containing protein</fullName>
    </recommendedName>
</protein>
<dbReference type="InterPro" id="IPR013083">
    <property type="entry name" value="Znf_RING/FYVE/PHD"/>
</dbReference>
<keyword evidence="6" id="KW-1185">Reference proteome</keyword>
<keyword evidence="2" id="KW-0175">Coiled coil</keyword>
<feature type="compositionally biased region" description="Acidic residues" evidence="3">
    <location>
        <begin position="744"/>
        <end position="753"/>
    </location>
</feature>
<keyword evidence="1" id="KW-0863">Zinc-finger</keyword>
<reference evidence="5 6" key="1">
    <citation type="submission" date="2017-03" db="EMBL/GenBank/DDBJ databases">
        <title>Genomes of endolithic fungi from Antarctica.</title>
        <authorList>
            <person name="Coleine C."/>
            <person name="Masonjones S."/>
            <person name="Stajich J.E."/>
        </authorList>
    </citation>
    <scope>NUCLEOTIDE SEQUENCE [LARGE SCALE GENOMIC DNA]</scope>
    <source>
        <strain evidence="5 6">CCFEE 5187</strain>
    </source>
</reference>
<dbReference type="InterPro" id="IPR001841">
    <property type="entry name" value="Znf_RING"/>
</dbReference>
<dbReference type="PROSITE" id="PS50089">
    <property type="entry name" value="ZF_RING_2"/>
    <property type="match status" value="1"/>
</dbReference>
<keyword evidence="1" id="KW-0479">Metal-binding</keyword>
<keyword evidence="1" id="KW-0862">Zinc</keyword>
<sequence length="843" mass="94903">MGTLTAEVPRLSEYCPHKLPTSCRLSSIPNCCACADERAHTHTYLIYVDGVGLVPRGTRWQAYCWFCKEFWDNRVAATNLRPVQTRIPEVPDQTEFLEKWYDYYRGYRVVQEDDGTEERIALLGEPWEDVSPGHLPRSLNELRDGVLRSAAEEEIQVEEALVEEQAETGPSLDETIDQMLEQAVAEETSRDTPSQAFVIRSQPPVAAMATEGSSMNGVGHPQALHDVVNNDTLQTRNPEYQARRVATLRREMFRLRNGIDRVISGLRELGEMVPESSQATNRLTELGQTLDRISDSTDNPRQLQHELPLGNSLDDRYNAASDRLDVLHQRVREARQAHTAAAEELEETRLDARRAGEALRRLARAQQITDGYTRFFGTREDIERQGDDYESPIGGMFTRAWERFRVAEEVRQEERNVQQPSAEERREGREIARSTSTMRTGYNPLESWAWPEFDNPDTTARALLNEYIASLEAEQMGELDRPLFLPRIALSASRYLGMATGADTTTLRVRLTSIRETLASMDSASHYWTQESGRRIAELRTRIEEVDMNTVTREEILEIGRLIEPRSDSLRLRNRISEQPIRGALEWRRSSHHFQGRISEQPVRGTLEWRRSGPIGSHDIFAPRNEGSDFAARPYVPMASYESEPESTAANTDAIAATNGPGRNLRRIDDNRIEEDEAAGGTWGSGHRSTNPFSEDASWYADESARQARTFAGPVGLFDEPSGPVGPDAPSGPVGLDTPFGPVDVDEVSDSDSLDAPSGPVGLDAPSRPAPLEESALTIALECKICYAQLADTATLPCGHMVMCSWCADQLVPCHQHDRTRPRDAVNCPICRKRIRQRFRIYR</sequence>
<dbReference type="SUPFAM" id="SSF57850">
    <property type="entry name" value="RING/U-box"/>
    <property type="match status" value="1"/>
</dbReference>
<evidence type="ECO:0000256" key="3">
    <source>
        <dbReference type="SAM" id="MobiDB-lite"/>
    </source>
</evidence>
<evidence type="ECO:0000256" key="2">
    <source>
        <dbReference type="SAM" id="Coils"/>
    </source>
</evidence>
<feature type="region of interest" description="Disordered" evidence="3">
    <location>
        <begin position="714"/>
        <end position="769"/>
    </location>
</feature>
<gene>
    <name evidence="5" type="ORF">B0A49_12086</name>
</gene>
<feature type="coiled-coil region" evidence="2">
    <location>
        <begin position="317"/>
        <end position="362"/>
    </location>
</feature>
<comment type="caution">
    <text evidence="5">The sequence shown here is derived from an EMBL/GenBank/DDBJ whole genome shotgun (WGS) entry which is preliminary data.</text>
</comment>
<dbReference type="PANTHER" id="PTHR14879">
    <property type="entry name" value="CASPASE REGULATOR, RING FINGER DOMAIN-CONTAINING"/>
    <property type="match status" value="1"/>
</dbReference>
<name>A0A4U0WDK8_9PEZI</name>
<dbReference type="Pfam" id="PF13920">
    <property type="entry name" value="zf-C3HC4_3"/>
    <property type="match status" value="1"/>
</dbReference>
<proteinExistence type="predicted"/>
<feature type="region of interest" description="Disordered" evidence="3">
    <location>
        <begin position="412"/>
        <end position="437"/>
    </location>
</feature>
<dbReference type="STRING" id="331657.A0A4U0WDK8"/>
<dbReference type="Gene3D" id="3.30.40.10">
    <property type="entry name" value="Zinc/RING finger domain, C3HC4 (zinc finger)"/>
    <property type="match status" value="1"/>
</dbReference>
<dbReference type="SMART" id="SM00184">
    <property type="entry name" value="RING"/>
    <property type="match status" value="1"/>
</dbReference>
<organism evidence="5 6">
    <name type="scientific">Cryomyces minteri</name>
    <dbReference type="NCBI Taxonomy" id="331657"/>
    <lineage>
        <taxon>Eukaryota</taxon>
        <taxon>Fungi</taxon>
        <taxon>Dikarya</taxon>
        <taxon>Ascomycota</taxon>
        <taxon>Pezizomycotina</taxon>
        <taxon>Dothideomycetes</taxon>
        <taxon>Dothideomycetes incertae sedis</taxon>
        <taxon>Cryomyces</taxon>
    </lineage>
</organism>
<dbReference type="OrthoDB" id="1711136at2759"/>
<accession>A0A4U0WDK8</accession>
<evidence type="ECO:0000259" key="4">
    <source>
        <dbReference type="PROSITE" id="PS50089"/>
    </source>
</evidence>